<feature type="domain" description="Gfo/Idh/MocA-like oxidoreductase N-terminal" evidence="1">
    <location>
        <begin position="5"/>
        <end position="113"/>
    </location>
</feature>
<dbReference type="GO" id="GO:0000166">
    <property type="term" value="F:nucleotide binding"/>
    <property type="evidence" value="ECO:0007669"/>
    <property type="project" value="InterPro"/>
</dbReference>
<dbReference type="InterPro" id="IPR050463">
    <property type="entry name" value="Gfo/Idh/MocA_oxidrdct_glycsds"/>
</dbReference>
<dbReference type="AlphaFoldDB" id="A0A9E5JU43"/>
<organism evidence="2 3">
    <name type="scientific">Pseudomaricurvus hydrocarbonicus</name>
    <dbReference type="NCBI Taxonomy" id="1470433"/>
    <lineage>
        <taxon>Bacteria</taxon>
        <taxon>Pseudomonadati</taxon>
        <taxon>Pseudomonadota</taxon>
        <taxon>Gammaproteobacteria</taxon>
        <taxon>Cellvibrionales</taxon>
        <taxon>Cellvibrionaceae</taxon>
        <taxon>Pseudomaricurvus</taxon>
    </lineage>
</organism>
<dbReference type="PANTHER" id="PTHR43818:SF7">
    <property type="entry name" value="DEHYDROGENASE"/>
    <property type="match status" value="1"/>
</dbReference>
<dbReference type="InterPro" id="IPR000683">
    <property type="entry name" value="Gfo/Idh/MocA-like_OxRdtase_N"/>
</dbReference>
<dbReference type="Gene3D" id="3.40.50.720">
    <property type="entry name" value="NAD(P)-binding Rossmann-like Domain"/>
    <property type="match status" value="1"/>
</dbReference>
<dbReference type="Gene3D" id="3.30.360.10">
    <property type="entry name" value="Dihydrodipicolinate Reductase, domain 2"/>
    <property type="match status" value="1"/>
</dbReference>
<dbReference type="PANTHER" id="PTHR43818">
    <property type="entry name" value="BCDNA.GH03377"/>
    <property type="match status" value="1"/>
</dbReference>
<dbReference type="InterPro" id="IPR036291">
    <property type="entry name" value="NAD(P)-bd_dom_sf"/>
</dbReference>
<evidence type="ECO:0000259" key="1">
    <source>
        <dbReference type="Pfam" id="PF01408"/>
    </source>
</evidence>
<accession>A0A9E5JU43</accession>
<dbReference type="SUPFAM" id="SSF51735">
    <property type="entry name" value="NAD(P)-binding Rossmann-fold domains"/>
    <property type="match status" value="1"/>
</dbReference>
<proteinExistence type="predicted"/>
<dbReference type="Proteomes" id="UP000787472">
    <property type="component" value="Unassembled WGS sequence"/>
</dbReference>
<evidence type="ECO:0000313" key="2">
    <source>
        <dbReference type="EMBL" id="NHO65623.1"/>
    </source>
</evidence>
<name>A0A9E5JU43_9GAMM</name>
<dbReference type="EMBL" id="JAAONZ010000005">
    <property type="protein sequence ID" value="NHO65623.1"/>
    <property type="molecule type" value="Genomic_DNA"/>
</dbReference>
<gene>
    <name evidence="2" type="ORF">G8770_08730</name>
</gene>
<evidence type="ECO:0000313" key="3">
    <source>
        <dbReference type="Proteomes" id="UP000787472"/>
    </source>
</evidence>
<sequence>MTTPIALLGLGEIARSHHIPALQQSAQWQLAATVSRSTAVAGIENFHNVEELLAARPDIPVLSLCMPPAPRFEIASKALQAGRHIMLEKPPGATVSECRQLEQLAAQSGLTLFATWHSREAAVLDQCQQWLSDKQIKGFDITWKEDVRRWHAGQEWIWQPGGMGVFDPGINALSILTKILPVGVRVISAELETPSNRHTPIGARVTMATASGAVGSACFDWRQEGEQIWEIRITTDAGELQLTDGGAAVSINGEPLPAPLIRAPLIKSPVTNGNTLSDEYPRLYQRMHSLVQERASDCDFTPLQLVADAFMLARHHSTDRFEF</sequence>
<dbReference type="Pfam" id="PF01408">
    <property type="entry name" value="GFO_IDH_MocA"/>
    <property type="match status" value="1"/>
</dbReference>
<protein>
    <submittedName>
        <fullName evidence="2">Gfo/Idh/MocA family oxidoreductase</fullName>
    </submittedName>
</protein>
<dbReference type="RefSeq" id="WP_167184932.1">
    <property type="nucleotide sequence ID" value="NZ_JAAONZ010000005.1"/>
</dbReference>
<comment type="caution">
    <text evidence="2">The sequence shown here is derived from an EMBL/GenBank/DDBJ whole genome shotgun (WGS) entry which is preliminary data.</text>
</comment>
<keyword evidence="3" id="KW-1185">Reference proteome</keyword>
<reference evidence="2" key="1">
    <citation type="submission" date="2020-03" db="EMBL/GenBank/DDBJ databases">
        <authorList>
            <person name="Guo F."/>
        </authorList>
    </citation>
    <scope>NUCLEOTIDE SEQUENCE</scope>
    <source>
        <strain evidence="2">JCM 30134</strain>
    </source>
</reference>